<organism evidence="4">
    <name type="scientific">Arabidopsis lyrata subsp. lyrata</name>
    <name type="common">Lyre-leaved rock-cress</name>
    <dbReference type="NCBI Taxonomy" id="81972"/>
    <lineage>
        <taxon>Eukaryota</taxon>
        <taxon>Viridiplantae</taxon>
        <taxon>Streptophyta</taxon>
        <taxon>Embryophyta</taxon>
        <taxon>Tracheophyta</taxon>
        <taxon>Spermatophyta</taxon>
        <taxon>Magnoliopsida</taxon>
        <taxon>eudicotyledons</taxon>
        <taxon>Gunneridae</taxon>
        <taxon>Pentapetalae</taxon>
        <taxon>rosids</taxon>
        <taxon>malvids</taxon>
        <taxon>Brassicales</taxon>
        <taxon>Brassicaceae</taxon>
        <taxon>Camelineae</taxon>
        <taxon>Arabidopsis</taxon>
    </lineage>
</organism>
<dbReference type="PANTHER" id="PTHR33494:SF5">
    <property type="entry name" value="F10A16.6 PROTEIN"/>
    <property type="match status" value="1"/>
</dbReference>
<evidence type="ECO:0000256" key="1">
    <source>
        <dbReference type="SAM" id="MobiDB-lite"/>
    </source>
</evidence>
<name>D7KDI2_ARALL</name>
<accession>D7KDI2</accession>
<evidence type="ECO:0000313" key="4">
    <source>
        <dbReference type="Proteomes" id="UP000008694"/>
    </source>
</evidence>
<dbReference type="Gramene" id="fgenesh1_pg.C_scaffold_1001415">
    <property type="protein sequence ID" value="fgenesh1_pg.C_scaffold_1001415"/>
    <property type="gene ID" value="fgenesh1_pg.C_scaffold_1001415"/>
</dbReference>
<dbReference type="AlphaFoldDB" id="D7KDI2"/>
<dbReference type="PANTHER" id="PTHR33494">
    <property type="entry name" value="OS02G0793800 PROTEIN"/>
    <property type="match status" value="1"/>
</dbReference>
<reference evidence="4" key="1">
    <citation type="journal article" date="2011" name="Nat. Genet.">
        <title>The Arabidopsis lyrata genome sequence and the basis of rapid genome size change.</title>
        <authorList>
            <person name="Hu T.T."/>
            <person name="Pattyn P."/>
            <person name="Bakker E.G."/>
            <person name="Cao J."/>
            <person name="Cheng J.-F."/>
            <person name="Clark R.M."/>
            <person name="Fahlgren N."/>
            <person name="Fawcett J.A."/>
            <person name="Grimwood J."/>
            <person name="Gundlach H."/>
            <person name="Haberer G."/>
            <person name="Hollister J.D."/>
            <person name="Ossowski S."/>
            <person name="Ottilar R.P."/>
            <person name="Salamov A.A."/>
            <person name="Schneeberger K."/>
            <person name="Spannagl M."/>
            <person name="Wang X."/>
            <person name="Yang L."/>
            <person name="Nasrallah M.E."/>
            <person name="Bergelson J."/>
            <person name="Carrington J.C."/>
            <person name="Gaut B.S."/>
            <person name="Schmutz J."/>
            <person name="Mayer K.F.X."/>
            <person name="Van de Peer Y."/>
            <person name="Grigoriev I.V."/>
            <person name="Nordborg M."/>
            <person name="Weigel D."/>
            <person name="Guo Y.-L."/>
        </authorList>
    </citation>
    <scope>NUCLEOTIDE SEQUENCE [LARGE SCALE GENOMIC DNA]</scope>
    <source>
        <strain evidence="4">cv. MN47</strain>
    </source>
</reference>
<dbReference type="Proteomes" id="UP000008694">
    <property type="component" value="Unassembled WGS sequence"/>
</dbReference>
<gene>
    <name evidence="3" type="ORF">ARALYDRAFT_334850</name>
</gene>
<feature type="region of interest" description="Disordered" evidence="1">
    <location>
        <begin position="1"/>
        <end position="23"/>
    </location>
</feature>
<sequence>MSTRKRGPPPPSEPPPPAKIPSTSQARIYGVSNRLVWELDHRHAGKRKIEIVLGNVSSMQFSFENNATGVMEVELENPPKFSLETDHVDGNRKIETIGDFTTNTSASLYLHHKLFFGNDVLRKIQKTITSFKKQEWDNVLNRQFPTKTDLLFSQDAQLNQGEDDADAVETKDLNVVQDGEDDGDADVVATKDLNIDLNVVQDGEDDGDADAVATKDLNIDLNVV</sequence>
<feature type="domain" description="TRF2/HOY1 PH-like" evidence="2">
    <location>
        <begin position="25"/>
        <end position="121"/>
    </location>
</feature>
<evidence type="ECO:0000259" key="2">
    <source>
        <dbReference type="Pfam" id="PF24818"/>
    </source>
</evidence>
<dbReference type="Pfam" id="PF24818">
    <property type="entry name" value="PH_TRF2_HOY1"/>
    <property type="match status" value="1"/>
</dbReference>
<protein>
    <submittedName>
        <fullName evidence="3">Predicted protein</fullName>
    </submittedName>
</protein>
<evidence type="ECO:0000313" key="3">
    <source>
        <dbReference type="EMBL" id="EFH66378.1"/>
    </source>
</evidence>
<dbReference type="InterPro" id="IPR057939">
    <property type="entry name" value="TRF2_HOY1_PH"/>
</dbReference>
<dbReference type="EMBL" id="GL348713">
    <property type="protein sequence ID" value="EFH66378.1"/>
    <property type="molecule type" value="Genomic_DNA"/>
</dbReference>
<proteinExistence type="predicted"/>
<feature type="compositionally biased region" description="Pro residues" evidence="1">
    <location>
        <begin position="8"/>
        <end position="19"/>
    </location>
</feature>
<keyword evidence="4" id="KW-1185">Reference proteome</keyword>
<dbReference type="HOGENOM" id="CLU_1236531_0_0_1"/>